<protein>
    <recommendedName>
        <fullName evidence="3">DUF533 domain-containing protein</fullName>
    </recommendedName>
</protein>
<dbReference type="OrthoDB" id="7906878at2"/>
<name>A0A371WXY1_9HYPH</name>
<keyword evidence="2" id="KW-1185">Reference proteome</keyword>
<dbReference type="AlphaFoldDB" id="A0A371WXY1"/>
<accession>A0A371WXY1</accession>
<dbReference type="RefSeq" id="WP_116684877.1">
    <property type="nucleotide sequence ID" value="NZ_QURL01000013.1"/>
</dbReference>
<evidence type="ECO:0000313" key="2">
    <source>
        <dbReference type="Proteomes" id="UP000264310"/>
    </source>
</evidence>
<dbReference type="Proteomes" id="UP000264310">
    <property type="component" value="Unassembled WGS sequence"/>
</dbReference>
<dbReference type="EMBL" id="QURL01000013">
    <property type="protein sequence ID" value="RFC61860.1"/>
    <property type="molecule type" value="Genomic_DNA"/>
</dbReference>
<evidence type="ECO:0008006" key="3">
    <source>
        <dbReference type="Google" id="ProtNLM"/>
    </source>
</evidence>
<comment type="caution">
    <text evidence="1">The sequence shown here is derived from an EMBL/GenBank/DDBJ whole genome shotgun (WGS) entry which is preliminary data.</text>
</comment>
<proteinExistence type="predicted"/>
<organism evidence="1 2">
    <name type="scientific">Fulvimarina endophytica</name>
    <dbReference type="NCBI Taxonomy" id="2293836"/>
    <lineage>
        <taxon>Bacteria</taxon>
        <taxon>Pseudomonadati</taxon>
        <taxon>Pseudomonadota</taxon>
        <taxon>Alphaproteobacteria</taxon>
        <taxon>Hyphomicrobiales</taxon>
        <taxon>Aurantimonadaceae</taxon>
        <taxon>Fulvimarina</taxon>
    </lineage>
</organism>
<evidence type="ECO:0000313" key="1">
    <source>
        <dbReference type="EMBL" id="RFC61860.1"/>
    </source>
</evidence>
<reference evidence="1 2" key="1">
    <citation type="submission" date="2018-08" db="EMBL/GenBank/DDBJ databases">
        <title>Fulvimarina sp. 85, whole genome shotgun sequence.</title>
        <authorList>
            <person name="Tuo L."/>
        </authorList>
    </citation>
    <scope>NUCLEOTIDE SEQUENCE [LARGE SCALE GENOMIC DNA]</scope>
    <source>
        <strain evidence="1 2">85</strain>
    </source>
</reference>
<sequence>MKVVEWLLNYGARQRGPRDGTAPALEMQSQGLPPVSGPVEANATLRERLRFESLDLPMARVRREQLDRKLAEKVLGAYLSNRVQTASPLTVNFSVLDDAQASLLLETAVHAVQAAGRTNALDDAAILERLYRFKTGAREVALLSDAERSLRPLAQLAPDLLSANLAGRAYAIAASLLFRRDDVSSLFLAYLGARLGLGDDEARLIRRRYRN</sequence>
<gene>
    <name evidence="1" type="ORF">DYI37_19125</name>
</gene>